<dbReference type="Proteomes" id="UP001260872">
    <property type="component" value="Unassembled WGS sequence"/>
</dbReference>
<evidence type="ECO:0000313" key="5">
    <source>
        <dbReference type="Proteomes" id="UP001260872"/>
    </source>
</evidence>
<keyword evidence="2" id="KW-0472">Membrane</keyword>
<protein>
    <submittedName>
        <fullName evidence="4">DUF4129 domain-containing protein</fullName>
    </submittedName>
</protein>
<keyword evidence="5" id="KW-1185">Reference proteome</keyword>
<sequence>MAEPSGWLPLNRLPVAHLRPSRDEAYELLDRELHDARYQREFSGPLREALDRFLAWLASSGADLGPVHVPFGAVLAVLLVILAAVLCLVLVRPRVQVARSAREALDLDTGLSSAALRERAEESARSGDYSAAFRDRFRAVVRTAEERALVRLHKGLTATEAAHAIAAGHPDHQAPLSEAADRFNLSVYGGATLTLTDYREMVELDESLRQSPPRYSPDRHSPGQEQPVAESEEHPGAFSTSLGDPR</sequence>
<name>A0ABU1FV16_9MICC</name>
<feature type="region of interest" description="Disordered" evidence="1">
    <location>
        <begin position="206"/>
        <end position="246"/>
    </location>
</feature>
<dbReference type="Pfam" id="PF13559">
    <property type="entry name" value="DUF4129"/>
    <property type="match status" value="1"/>
</dbReference>
<evidence type="ECO:0000313" key="4">
    <source>
        <dbReference type="EMBL" id="MDR5712463.1"/>
    </source>
</evidence>
<feature type="domain" description="Protein-glutamine gamma-glutamyltransferase-like C-terminal" evidence="3">
    <location>
        <begin position="136"/>
        <end position="206"/>
    </location>
</feature>
<dbReference type="EMBL" id="JAVKGT010000026">
    <property type="protein sequence ID" value="MDR5712463.1"/>
    <property type="molecule type" value="Genomic_DNA"/>
</dbReference>
<proteinExistence type="predicted"/>
<evidence type="ECO:0000256" key="1">
    <source>
        <dbReference type="SAM" id="MobiDB-lite"/>
    </source>
</evidence>
<dbReference type="RefSeq" id="WP_310537836.1">
    <property type="nucleotide sequence ID" value="NZ_BAAAOC010000084.1"/>
</dbReference>
<dbReference type="InterPro" id="IPR025403">
    <property type="entry name" value="TgpA-like_C"/>
</dbReference>
<feature type="transmembrane region" description="Helical" evidence="2">
    <location>
        <begin position="69"/>
        <end position="91"/>
    </location>
</feature>
<reference evidence="5" key="1">
    <citation type="submission" date="2023-07" db="EMBL/GenBank/DDBJ databases">
        <title>Description of three actinobacteria isolated from air of manufacturing shop in a pharmaceutical factory.</title>
        <authorList>
            <person name="Zhang D.-F."/>
        </authorList>
    </citation>
    <scope>NUCLEOTIDE SEQUENCE [LARGE SCALE GENOMIC DNA]</scope>
    <source>
        <strain evidence="5">CCTCC AB 207010</strain>
    </source>
</reference>
<keyword evidence="2" id="KW-0812">Transmembrane</keyword>
<evidence type="ECO:0000256" key="2">
    <source>
        <dbReference type="SAM" id="Phobius"/>
    </source>
</evidence>
<organism evidence="4 5">
    <name type="scientific">Nesterenkonia flava</name>
    <dbReference type="NCBI Taxonomy" id="469799"/>
    <lineage>
        <taxon>Bacteria</taxon>
        <taxon>Bacillati</taxon>
        <taxon>Actinomycetota</taxon>
        <taxon>Actinomycetes</taxon>
        <taxon>Micrococcales</taxon>
        <taxon>Micrococcaceae</taxon>
        <taxon>Nesterenkonia</taxon>
    </lineage>
</organism>
<comment type="caution">
    <text evidence="4">The sequence shown here is derived from an EMBL/GenBank/DDBJ whole genome shotgun (WGS) entry which is preliminary data.</text>
</comment>
<evidence type="ECO:0000259" key="3">
    <source>
        <dbReference type="Pfam" id="PF13559"/>
    </source>
</evidence>
<accession>A0ABU1FV16</accession>
<keyword evidence="2" id="KW-1133">Transmembrane helix</keyword>
<gene>
    <name evidence="4" type="ORF">RH857_10020</name>
</gene>